<evidence type="ECO:0000313" key="2">
    <source>
        <dbReference type="Proteomes" id="UP001054252"/>
    </source>
</evidence>
<accession>A0AAV5ISZ7</accession>
<dbReference type="AlphaFoldDB" id="A0AAV5ISZ7"/>
<sequence>MEPTTLLSPAVFPGFPFEVGAKKFGLHSSGSTMLS</sequence>
<gene>
    <name evidence="1" type="ORF">SLEP1_g15298</name>
</gene>
<keyword evidence="2" id="KW-1185">Reference proteome</keyword>
<dbReference type="EMBL" id="BPVZ01000019">
    <property type="protein sequence ID" value="GKV02921.1"/>
    <property type="molecule type" value="Genomic_DNA"/>
</dbReference>
<reference evidence="1 2" key="1">
    <citation type="journal article" date="2021" name="Commun. Biol.">
        <title>The genome of Shorea leprosula (Dipterocarpaceae) highlights the ecological relevance of drought in aseasonal tropical rainforests.</title>
        <authorList>
            <person name="Ng K.K.S."/>
            <person name="Kobayashi M.J."/>
            <person name="Fawcett J.A."/>
            <person name="Hatakeyama M."/>
            <person name="Paape T."/>
            <person name="Ng C.H."/>
            <person name="Ang C.C."/>
            <person name="Tnah L.H."/>
            <person name="Lee C.T."/>
            <person name="Nishiyama T."/>
            <person name="Sese J."/>
            <person name="O'Brien M.J."/>
            <person name="Copetti D."/>
            <person name="Mohd Noor M.I."/>
            <person name="Ong R.C."/>
            <person name="Putra M."/>
            <person name="Sireger I.Z."/>
            <person name="Indrioko S."/>
            <person name="Kosugi Y."/>
            <person name="Izuno A."/>
            <person name="Isagi Y."/>
            <person name="Lee S.L."/>
            <person name="Shimizu K.K."/>
        </authorList>
    </citation>
    <scope>NUCLEOTIDE SEQUENCE [LARGE SCALE GENOMIC DNA]</scope>
    <source>
        <strain evidence="1">214</strain>
    </source>
</reference>
<organism evidence="1 2">
    <name type="scientific">Rubroshorea leprosula</name>
    <dbReference type="NCBI Taxonomy" id="152421"/>
    <lineage>
        <taxon>Eukaryota</taxon>
        <taxon>Viridiplantae</taxon>
        <taxon>Streptophyta</taxon>
        <taxon>Embryophyta</taxon>
        <taxon>Tracheophyta</taxon>
        <taxon>Spermatophyta</taxon>
        <taxon>Magnoliopsida</taxon>
        <taxon>eudicotyledons</taxon>
        <taxon>Gunneridae</taxon>
        <taxon>Pentapetalae</taxon>
        <taxon>rosids</taxon>
        <taxon>malvids</taxon>
        <taxon>Malvales</taxon>
        <taxon>Dipterocarpaceae</taxon>
        <taxon>Rubroshorea</taxon>
    </lineage>
</organism>
<protein>
    <submittedName>
        <fullName evidence="1">Uncharacterized protein</fullName>
    </submittedName>
</protein>
<proteinExistence type="predicted"/>
<evidence type="ECO:0000313" key="1">
    <source>
        <dbReference type="EMBL" id="GKV02921.1"/>
    </source>
</evidence>
<dbReference type="Proteomes" id="UP001054252">
    <property type="component" value="Unassembled WGS sequence"/>
</dbReference>
<comment type="caution">
    <text evidence="1">The sequence shown here is derived from an EMBL/GenBank/DDBJ whole genome shotgun (WGS) entry which is preliminary data.</text>
</comment>
<name>A0AAV5ISZ7_9ROSI</name>